<sequence length="176" mass="19005">MTLTLLVATPQLRGSVFERGVLLMLDEQNGALGVMLNQPSGVRIGELLPEAGPSAAFLPAYNGGPVERSAGWCLYTEATGQLQEHQLADGLWLSRDRDVLAELLSGDQAFYLLLGYAGWAPGQLKREEQEGSWLWGEVSAEDLAELLWRTSDEAKWDAALKLLGTPPENVVGGAQA</sequence>
<dbReference type="InterPro" id="IPR003774">
    <property type="entry name" value="AlgH-like"/>
</dbReference>
<dbReference type="SUPFAM" id="SSF143456">
    <property type="entry name" value="VC0467-like"/>
    <property type="match status" value="1"/>
</dbReference>
<dbReference type="PANTHER" id="PTHR30327">
    <property type="entry name" value="UNCHARACTERIZED PROTEIN YQGE"/>
    <property type="match status" value="1"/>
</dbReference>
<evidence type="ECO:0000313" key="2">
    <source>
        <dbReference type="EMBL" id="TSA88009.1"/>
    </source>
</evidence>
<gene>
    <name evidence="2" type="ORF">FNU79_01855</name>
</gene>
<dbReference type="Proteomes" id="UP000316092">
    <property type="component" value="Unassembled WGS sequence"/>
</dbReference>
<dbReference type="AlphaFoldDB" id="A0A553V6C2"/>
<reference evidence="2 3" key="1">
    <citation type="submission" date="2019-07" db="EMBL/GenBank/DDBJ databases">
        <title>Deinococcus detaillus sp. nov., isolated from humus soil in Antarctica.</title>
        <authorList>
            <person name="Zhang K."/>
        </authorList>
    </citation>
    <scope>NUCLEOTIDE SEQUENCE [LARGE SCALE GENOMIC DNA]</scope>
    <source>
        <strain evidence="2 3">H1</strain>
    </source>
</reference>
<protein>
    <submittedName>
        <fullName evidence="2">YqgE/AlgH family protein</fullName>
    </submittedName>
</protein>
<comment type="caution">
    <text evidence="2">The sequence shown here is derived from an EMBL/GenBank/DDBJ whole genome shotgun (WGS) entry which is preliminary data.</text>
</comment>
<dbReference type="Pfam" id="PF02622">
    <property type="entry name" value="DUF179"/>
    <property type="match status" value="1"/>
</dbReference>
<evidence type="ECO:0000313" key="3">
    <source>
        <dbReference type="Proteomes" id="UP000316092"/>
    </source>
</evidence>
<name>A0A553V6C2_9DEIO</name>
<dbReference type="RefSeq" id="WP_143719181.1">
    <property type="nucleotide sequence ID" value="NZ_VKDB01000001.1"/>
</dbReference>
<evidence type="ECO:0000256" key="1">
    <source>
        <dbReference type="ARBA" id="ARBA00009600"/>
    </source>
</evidence>
<dbReference type="EMBL" id="VKDB01000001">
    <property type="protein sequence ID" value="TSA88009.1"/>
    <property type="molecule type" value="Genomic_DNA"/>
</dbReference>
<dbReference type="Gene3D" id="3.40.1740.10">
    <property type="entry name" value="VC0467-like"/>
    <property type="match status" value="1"/>
</dbReference>
<dbReference type="GO" id="GO:0005829">
    <property type="term" value="C:cytosol"/>
    <property type="evidence" value="ECO:0007669"/>
    <property type="project" value="TreeGrafter"/>
</dbReference>
<proteinExistence type="inferred from homology"/>
<organism evidence="2 3">
    <name type="scientific">Deinococcus detaillensis</name>
    <dbReference type="NCBI Taxonomy" id="2592048"/>
    <lineage>
        <taxon>Bacteria</taxon>
        <taxon>Thermotogati</taxon>
        <taxon>Deinococcota</taxon>
        <taxon>Deinococci</taxon>
        <taxon>Deinococcales</taxon>
        <taxon>Deinococcaceae</taxon>
        <taxon>Deinococcus</taxon>
    </lineage>
</organism>
<accession>A0A553V6C2</accession>
<keyword evidence="3" id="KW-1185">Reference proteome</keyword>
<comment type="similarity">
    <text evidence="1">Belongs to the UPF0301 (AlgH) family.</text>
</comment>
<dbReference type="OrthoDB" id="9807486at2"/>
<dbReference type="PANTHER" id="PTHR30327:SF1">
    <property type="entry name" value="UPF0301 PROTEIN YQGE"/>
    <property type="match status" value="1"/>
</dbReference>